<dbReference type="Gene3D" id="3.30.70.150">
    <property type="entry name" value="RuBisCO large subunit, N-terminal domain"/>
    <property type="match status" value="1"/>
</dbReference>
<dbReference type="SFLD" id="SFLDG00301">
    <property type="entry name" value="RuBisCO-like_proteins"/>
    <property type="match status" value="1"/>
</dbReference>
<sequence>MDNDVWFQREDPIELIHATYVMQAPEGGTAAAAAKKLAVGQTTGTWVDVPGVTERMRREHEGRVIRVVEIPAVDVAQPDGTRPDYALMTIGVPAANVGGDIPTLLTTVLGNDASTSVLAKLVELQLPTSFHETAGGPKFGLSGMREMTGVAERPLLLSMIKPCIGMTIEASAEVFRETALGGADIIKDDEVLTHTTNSTPVERVRAFRVEADRVFEETGRRVPYAVNITGRPDRMLADATACVEEGATALMINYAATGYGAVQMIRDAVDVPILGHFAGSGPFIESPASGMVGAIATGQLPRVAGADMAMILTPWGGYPLSEHTYRQTVSALRAPVPGLRQTLPLIGGGVHPGMVERYVGDLGFDIALSPGGGVHGHPDGSRAGAVAMRQAIDAVVAGRPVADAAAEHEELRRALEAFGTGE</sequence>
<evidence type="ECO:0000313" key="3">
    <source>
        <dbReference type="Proteomes" id="UP000270021"/>
    </source>
</evidence>
<dbReference type="GO" id="GO:0016984">
    <property type="term" value="F:ribulose-bisphosphate carboxylase activity"/>
    <property type="evidence" value="ECO:0007669"/>
    <property type="project" value="InterPro"/>
</dbReference>
<dbReference type="CDD" id="cd08205">
    <property type="entry name" value="RuBisCO_IV_RLP"/>
    <property type="match status" value="1"/>
</dbReference>
<proteinExistence type="predicted"/>
<dbReference type="InterPro" id="IPR033966">
    <property type="entry name" value="RuBisCO"/>
</dbReference>
<dbReference type="Pfam" id="PF00016">
    <property type="entry name" value="RuBisCO_large"/>
    <property type="match status" value="1"/>
</dbReference>
<feature type="domain" description="Ribulose bisphosphate carboxylase large subunit C-terminal" evidence="1">
    <location>
        <begin position="142"/>
        <end position="418"/>
    </location>
</feature>
<dbReference type="RefSeq" id="WP_126040348.1">
    <property type="nucleotide sequence ID" value="NZ_CP034438.1"/>
</dbReference>
<organism evidence="2 3">
    <name type="scientific">Flaviflexus salsibiostraticola</name>
    <dbReference type="NCBI Taxonomy" id="1282737"/>
    <lineage>
        <taxon>Bacteria</taxon>
        <taxon>Bacillati</taxon>
        <taxon>Actinomycetota</taxon>
        <taxon>Actinomycetes</taxon>
        <taxon>Actinomycetales</taxon>
        <taxon>Actinomycetaceae</taxon>
        <taxon>Flaviflexus</taxon>
    </lineage>
</organism>
<dbReference type="KEGG" id="fsl:EJO69_06460"/>
<evidence type="ECO:0000313" key="2">
    <source>
        <dbReference type="EMBL" id="AZN29989.1"/>
    </source>
</evidence>
<dbReference type="Gene3D" id="3.20.20.110">
    <property type="entry name" value="Ribulose bisphosphate carboxylase, large subunit, C-terminal domain"/>
    <property type="match status" value="1"/>
</dbReference>
<dbReference type="EMBL" id="CP034438">
    <property type="protein sequence ID" value="AZN29989.1"/>
    <property type="molecule type" value="Genomic_DNA"/>
</dbReference>
<keyword evidence="3" id="KW-1185">Reference proteome</keyword>
<accession>A0A3Q8WTL3</accession>
<dbReference type="OrthoDB" id="9764279at2"/>
<dbReference type="InterPro" id="IPR036422">
    <property type="entry name" value="RuBisCO_lsu_N_sf"/>
</dbReference>
<dbReference type="GO" id="GO:0015977">
    <property type="term" value="P:carbon fixation"/>
    <property type="evidence" value="ECO:0007669"/>
    <property type="project" value="InterPro"/>
</dbReference>
<gene>
    <name evidence="2" type="ORF">EJO69_06460</name>
</gene>
<dbReference type="GO" id="GO:0000287">
    <property type="term" value="F:magnesium ion binding"/>
    <property type="evidence" value="ECO:0007669"/>
    <property type="project" value="InterPro"/>
</dbReference>
<dbReference type="SUPFAM" id="SSF54966">
    <property type="entry name" value="RuBisCO, large subunit, small (N-terminal) domain"/>
    <property type="match status" value="1"/>
</dbReference>
<dbReference type="InterPro" id="IPR036376">
    <property type="entry name" value="RuBisCO_lsu_C_sf"/>
</dbReference>
<dbReference type="AlphaFoldDB" id="A0A3Q8WTL3"/>
<dbReference type="PANTHER" id="PTHR42704">
    <property type="entry name" value="RIBULOSE BISPHOSPHATE CARBOXYLASE"/>
    <property type="match status" value="1"/>
</dbReference>
<dbReference type="SUPFAM" id="SSF51649">
    <property type="entry name" value="RuBisCo, C-terminal domain"/>
    <property type="match status" value="1"/>
</dbReference>
<dbReference type="SFLD" id="SFLDS00014">
    <property type="entry name" value="RuBisCO"/>
    <property type="match status" value="1"/>
</dbReference>
<reference evidence="2 3" key="1">
    <citation type="submission" date="2018-12" db="EMBL/GenBank/DDBJ databases">
        <title>Complete genome sequence of Flaviflexus salsibiostraticola KCTC 33148.</title>
        <authorList>
            <person name="Bae J.-W."/>
        </authorList>
    </citation>
    <scope>NUCLEOTIDE SEQUENCE [LARGE SCALE GENOMIC DNA]</scope>
    <source>
        <strain evidence="2 3">KCTC 33148</strain>
    </source>
</reference>
<dbReference type="PANTHER" id="PTHR42704:SF17">
    <property type="entry name" value="RIBULOSE BISPHOSPHATE CARBOXYLASE LARGE CHAIN"/>
    <property type="match status" value="1"/>
</dbReference>
<dbReference type="InterPro" id="IPR000685">
    <property type="entry name" value="RuBisCO_lsu_C"/>
</dbReference>
<protein>
    <submittedName>
        <fullName evidence="2">Transcriptional regulator</fullName>
    </submittedName>
</protein>
<name>A0A3Q8WTL3_9ACTO</name>
<evidence type="ECO:0000259" key="1">
    <source>
        <dbReference type="Pfam" id="PF00016"/>
    </source>
</evidence>
<dbReference type="Proteomes" id="UP000270021">
    <property type="component" value="Chromosome"/>
</dbReference>